<feature type="compositionally biased region" description="Basic and acidic residues" evidence="1">
    <location>
        <begin position="95"/>
        <end position="105"/>
    </location>
</feature>
<organism evidence="2 3">
    <name type="scientific">Brassica rapa subsp. trilocularis</name>
    <dbReference type="NCBI Taxonomy" id="1813537"/>
    <lineage>
        <taxon>Eukaryota</taxon>
        <taxon>Viridiplantae</taxon>
        <taxon>Streptophyta</taxon>
        <taxon>Embryophyta</taxon>
        <taxon>Tracheophyta</taxon>
        <taxon>Spermatophyta</taxon>
        <taxon>Magnoliopsida</taxon>
        <taxon>eudicotyledons</taxon>
        <taxon>Gunneridae</taxon>
        <taxon>Pentapetalae</taxon>
        <taxon>rosids</taxon>
        <taxon>malvids</taxon>
        <taxon>Brassicales</taxon>
        <taxon>Brassicaceae</taxon>
        <taxon>Brassiceae</taxon>
        <taxon>Brassica</taxon>
    </lineage>
</organism>
<dbReference type="EMBL" id="JADBGQ010000001">
    <property type="protein sequence ID" value="KAG5415166.1"/>
    <property type="molecule type" value="Genomic_DNA"/>
</dbReference>
<gene>
    <name evidence="2" type="primary">A01p025040.1_BraROA</name>
    <name evidence="2" type="ORF">IGI04_002733</name>
</gene>
<evidence type="ECO:0000313" key="3">
    <source>
        <dbReference type="Proteomes" id="UP000823674"/>
    </source>
</evidence>
<feature type="region of interest" description="Disordered" evidence="1">
    <location>
        <begin position="179"/>
        <end position="200"/>
    </location>
</feature>
<protein>
    <submittedName>
        <fullName evidence="2">Uncharacterized protein</fullName>
    </submittedName>
</protein>
<comment type="caution">
    <text evidence="2">The sequence shown here is derived from an EMBL/GenBank/DDBJ whole genome shotgun (WGS) entry which is preliminary data.</text>
</comment>
<name>A0ABQ7NX46_BRACM</name>
<accession>A0ABQ7NX46</accession>
<reference evidence="2 3" key="1">
    <citation type="submission" date="2021-03" db="EMBL/GenBank/DDBJ databases">
        <authorList>
            <person name="King G.J."/>
            <person name="Bancroft I."/>
            <person name="Baten A."/>
            <person name="Bloomfield J."/>
            <person name="Borpatragohain P."/>
            <person name="He Z."/>
            <person name="Irish N."/>
            <person name="Irwin J."/>
            <person name="Liu K."/>
            <person name="Mauleon R.P."/>
            <person name="Moore J."/>
            <person name="Morris R."/>
            <person name="Ostergaard L."/>
            <person name="Wang B."/>
            <person name="Wells R."/>
        </authorList>
    </citation>
    <scope>NUCLEOTIDE SEQUENCE [LARGE SCALE GENOMIC DNA]</scope>
    <source>
        <strain evidence="2">R-o-18</strain>
        <tissue evidence="2">Leaf</tissue>
    </source>
</reference>
<sequence length="218" mass="24464">MRITRDLAPRHQRCTEDLQTEAIFRGTPDEKNVTKPLKNTGPSGLIERTENQQRIQTGGGMKNMINTSSLSKRKTTQVHGEKSNDQSRAVTHSKHMGDSPSEKADSQQTISGVIPDRTGHNGQGNGALMVHQNKTVDERMRRLKRKEQMSAESHEKFIPSAILLRDRGTVMIREDGTRSPATLPMYESSQRISDSRKENPSLDLDTLIVTPPIIDDRK</sequence>
<evidence type="ECO:0000256" key="1">
    <source>
        <dbReference type="SAM" id="MobiDB-lite"/>
    </source>
</evidence>
<dbReference type="Proteomes" id="UP000823674">
    <property type="component" value="Chromosome A01"/>
</dbReference>
<proteinExistence type="predicted"/>
<feature type="region of interest" description="Disordered" evidence="1">
    <location>
        <begin position="50"/>
        <end position="127"/>
    </location>
</feature>
<keyword evidence="3" id="KW-1185">Reference proteome</keyword>
<evidence type="ECO:0000313" key="2">
    <source>
        <dbReference type="EMBL" id="KAG5415166.1"/>
    </source>
</evidence>